<dbReference type="InterPro" id="IPR050624">
    <property type="entry name" value="HTH-type_Tx_Regulator"/>
</dbReference>
<dbReference type="PANTHER" id="PTHR43479:SF11">
    <property type="entry name" value="ACREF_ENVCD OPERON REPRESSOR-RELATED"/>
    <property type="match status" value="1"/>
</dbReference>
<dbReference type="OrthoDB" id="9780939at2"/>
<sequence length="198" mass="23265">MNGFEKRTLEKKQQIIDTTFTLLNREQGLKTLKIEDIAQAANVGKTTIFKYFGNKETLIHETFTMFIDQIRQEAHVIMDKNLPFEETLIALSQNKMHAINLISKQFYLDMMAYMTEKNERGLSLLMEKYSKESIDMLLDLFHRGRKEGKVDLKYSDEFLILYFQSLVEGMSHSTIYEKLLPYTQEWTEILLKGMAPNQ</sequence>
<dbReference type="GO" id="GO:0003677">
    <property type="term" value="F:DNA binding"/>
    <property type="evidence" value="ECO:0007669"/>
    <property type="project" value="UniProtKB-UniRule"/>
</dbReference>
<organism evidence="4 5">
    <name type="scientific">Enterococcus saccharolyticus subsp. saccharolyticus ATCC 43076</name>
    <dbReference type="NCBI Taxonomy" id="1139996"/>
    <lineage>
        <taxon>Bacteria</taxon>
        <taxon>Bacillati</taxon>
        <taxon>Bacillota</taxon>
        <taxon>Bacilli</taxon>
        <taxon>Lactobacillales</taxon>
        <taxon>Enterococcaceae</taxon>
        <taxon>Enterococcus</taxon>
    </lineage>
</organism>
<feature type="domain" description="HTH tetR-type" evidence="3">
    <location>
        <begin position="9"/>
        <end position="70"/>
    </location>
</feature>
<gene>
    <name evidence="4" type="ORF">OMQ_01841</name>
</gene>
<dbReference type="STRING" id="41997.RV16_GL001167"/>
<keyword evidence="1 2" id="KW-0238">DNA-binding</keyword>
<comment type="caution">
    <text evidence="4">The sequence shown here is derived from an EMBL/GenBank/DDBJ whole genome shotgun (WGS) entry which is preliminary data.</text>
</comment>
<dbReference type="RefSeq" id="WP_016175611.1">
    <property type="nucleotide sequence ID" value="NZ_KE136389.1"/>
</dbReference>
<dbReference type="HOGENOM" id="CLU_069356_30_2_9"/>
<proteinExistence type="predicted"/>
<dbReference type="eggNOG" id="COG1309">
    <property type="taxonomic scope" value="Bacteria"/>
</dbReference>
<evidence type="ECO:0000313" key="5">
    <source>
        <dbReference type="Proteomes" id="UP000014136"/>
    </source>
</evidence>
<dbReference type="Gene3D" id="1.10.357.10">
    <property type="entry name" value="Tetracycline Repressor, domain 2"/>
    <property type="match status" value="1"/>
</dbReference>
<dbReference type="PROSITE" id="PS50977">
    <property type="entry name" value="HTH_TETR_2"/>
    <property type="match status" value="1"/>
</dbReference>
<evidence type="ECO:0000256" key="1">
    <source>
        <dbReference type="ARBA" id="ARBA00023125"/>
    </source>
</evidence>
<dbReference type="AlphaFoldDB" id="S0J6R7"/>
<accession>S0J6R7</accession>
<name>S0J6R7_9ENTE</name>
<keyword evidence="5" id="KW-1185">Reference proteome</keyword>
<protein>
    <recommendedName>
        <fullName evidence="3">HTH tetR-type domain-containing protein</fullName>
    </recommendedName>
</protein>
<reference evidence="4 5" key="1">
    <citation type="submission" date="2013-03" db="EMBL/GenBank/DDBJ databases">
        <title>The Genome Sequence of Enterococcus saccharolyticus ATCC_43076 (Illumina only assembly).</title>
        <authorList>
            <consortium name="The Broad Institute Genomics Platform"/>
            <consortium name="The Broad Institute Genome Sequencing Center for Infectious Disease"/>
            <person name="Earl A."/>
            <person name="Russ C."/>
            <person name="Gilmore M."/>
            <person name="Surin D."/>
            <person name="Walker B."/>
            <person name="Young S."/>
            <person name="Zeng Q."/>
            <person name="Gargeya S."/>
            <person name="Fitzgerald M."/>
            <person name="Haas B."/>
            <person name="Abouelleil A."/>
            <person name="Allen A.W."/>
            <person name="Alvarado L."/>
            <person name="Arachchi H.M."/>
            <person name="Berlin A.M."/>
            <person name="Chapman S.B."/>
            <person name="Gainer-Dewar J."/>
            <person name="Goldberg J."/>
            <person name="Griggs A."/>
            <person name="Gujja S."/>
            <person name="Hansen M."/>
            <person name="Howarth C."/>
            <person name="Imamovic A."/>
            <person name="Ireland A."/>
            <person name="Larimer J."/>
            <person name="McCowan C."/>
            <person name="Murphy C."/>
            <person name="Pearson M."/>
            <person name="Poon T.W."/>
            <person name="Priest M."/>
            <person name="Roberts A."/>
            <person name="Saif S."/>
            <person name="Shea T."/>
            <person name="Sisk P."/>
            <person name="Sykes S."/>
            <person name="Wortman J."/>
            <person name="Nusbaum C."/>
            <person name="Birren B."/>
        </authorList>
    </citation>
    <scope>NUCLEOTIDE SEQUENCE [LARGE SCALE GENOMIC DNA]</scope>
    <source>
        <strain evidence="4 5">ATCC 43076</strain>
    </source>
</reference>
<feature type="DNA-binding region" description="H-T-H motif" evidence="2">
    <location>
        <begin position="33"/>
        <end position="52"/>
    </location>
</feature>
<dbReference type="InterPro" id="IPR001647">
    <property type="entry name" value="HTH_TetR"/>
</dbReference>
<dbReference type="InterPro" id="IPR009057">
    <property type="entry name" value="Homeodomain-like_sf"/>
</dbReference>
<dbReference type="SUPFAM" id="SSF46689">
    <property type="entry name" value="Homeodomain-like"/>
    <property type="match status" value="1"/>
</dbReference>
<dbReference type="Pfam" id="PF00440">
    <property type="entry name" value="TetR_N"/>
    <property type="match status" value="1"/>
</dbReference>
<dbReference type="PANTHER" id="PTHR43479">
    <property type="entry name" value="ACREF/ENVCD OPERON REPRESSOR-RELATED"/>
    <property type="match status" value="1"/>
</dbReference>
<evidence type="ECO:0000259" key="3">
    <source>
        <dbReference type="PROSITE" id="PS50977"/>
    </source>
</evidence>
<dbReference type="Proteomes" id="UP000014136">
    <property type="component" value="Unassembled WGS sequence"/>
</dbReference>
<dbReference type="PATRIC" id="fig|1139996.3.peg.1813"/>
<evidence type="ECO:0000256" key="2">
    <source>
        <dbReference type="PROSITE-ProRule" id="PRU00335"/>
    </source>
</evidence>
<evidence type="ECO:0000313" key="4">
    <source>
        <dbReference type="EMBL" id="EOT27927.1"/>
    </source>
</evidence>
<dbReference type="EMBL" id="AHYT01000009">
    <property type="protein sequence ID" value="EOT27927.1"/>
    <property type="molecule type" value="Genomic_DNA"/>
</dbReference>